<keyword evidence="3" id="KW-1185">Reference proteome</keyword>
<dbReference type="OrthoDB" id="4950461at2"/>
<dbReference type="AlphaFoldDB" id="E5XRN2"/>
<dbReference type="InterPro" id="IPR021741">
    <property type="entry name" value="DUF3311"/>
</dbReference>
<accession>E5XRN2</accession>
<feature type="transmembrane region" description="Helical" evidence="1">
    <location>
        <begin position="30"/>
        <end position="50"/>
    </location>
</feature>
<dbReference type="Pfam" id="PF11755">
    <property type="entry name" value="DUF3311"/>
    <property type="match status" value="1"/>
</dbReference>
<proteinExistence type="predicted"/>
<keyword evidence="1" id="KW-1133">Transmembrane helix</keyword>
<feature type="transmembrane region" description="Helical" evidence="1">
    <location>
        <begin position="62"/>
        <end position="82"/>
    </location>
</feature>
<evidence type="ECO:0000256" key="1">
    <source>
        <dbReference type="SAM" id="Phobius"/>
    </source>
</evidence>
<evidence type="ECO:0008006" key="4">
    <source>
        <dbReference type="Google" id="ProtNLM"/>
    </source>
</evidence>
<gene>
    <name evidence="2" type="ORF">HMPREF9336_02154</name>
</gene>
<keyword evidence="1" id="KW-0812">Transmembrane</keyword>
<sequence>MLGRMSAPDLPRPAEPVPGPLRSAPLWRKLAMAVASGLPPLGLLVAIPFVNRPAPIVLGLPFFQFWTTTCVALTGVCLTLVFHLDPRNSPKNGDGDEKLC</sequence>
<keyword evidence="1" id="KW-0472">Membrane</keyword>
<dbReference type="STRING" id="679197.HMPREF9336_02154"/>
<dbReference type="Proteomes" id="UP000004816">
    <property type="component" value="Unassembled WGS sequence"/>
</dbReference>
<dbReference type="EMBL" id="ACZI02000002">
    <property type="protein sequence ID" value="EFV12995.2"/>
    <property type="molecule type" value="Genomic_DNA"/>
</dbReference>
<reference evidence="2 3" key="1">
    <citation type="journal article" date="2011" name="Stand. Genomic Sci.">
        <title>High quality draft genome sequence of Segniliparus rugosus CDC 945(T)= (ATCC BAA-974(T)).</title>
        <authorList>
            <person name="Earl A.M."/>
            <person name="Desjardins C.A."/>
            <person name="Fitzgerald M.G."/>
            <person name="Arachchi H.M."/>
            <person name="Zeng Q."/>
            <person name="Mehta T."/>
            <person name="Griggs A."/>
            <person name="Birren B.W."/>
            <person name="Toney N.C."/>
            <person name="Carr J."/>
            <person name="Posey J."/>
            <person name="Butler W.R."/>
        </authorList>
    </citation>
    <scope>NUCLEOTIDE SEQUENCE [LARGE SCALE GENOMIC DNA]</scope>
    <source>
        <strain evidence="3">ATCC BAA-974 / DSM 45345 / CCUG 50838 / CIP 108380 / JCM 13579 / CDC 945</strain>
    </source>
</reference>
<name>E5XRN2_SEGRC</name>
<protein>
    <recommendedName>
        <fullName evidence="4">DUF3311 domain-containing protein</fullName>
    </recommendedName>
</protein>
<evidence type="ECO:0000313" key="2">
    <source>
        <dbReference type="EMBL" id="EFV12995.2"/>
    </source>
</evidence>
<comment type="caution">
    <text evidence="2">The sequence shown here is derived from an EMBL/GenBank/DDBJ whole genome shotgun (WGS) entry which is preliminary data.</text>
</comment>
<dbReference type="HOGENOM" id="CLU_183045_2_0_11"/>
<organism evidence="2 3">
    <name type="scientific">Segniliparus rugosus (strain ATCC BAA-974 / DSM 45345 / CCUG 50838 / CIP 108380 / JCM 13579 / CDC 945)</name>
    <dbReference type="NCBI Taxonomy" id="679197"/>
    <lineage>
        <taxon>Bacteria</taxon>
        <taxon>Bacillati</taxon>
        <taxon>Actinomycetota</taxon>
        <taxon>Actinomycetes</taxon>
        <taxon>Mycobacteriales</taxon>
        <taxon>Segniliparaceae</taxon>
        <taxon>Segniliparus</taxon>
    </lineage>
</organism>
<evidence type="ECO:0000313" key="3">
    <source>
        <dbReference type="Proteomes" id="UP000004816"/>
    </source>
</evidence>